<sequence length="854" mass="98226">MMLLGCASLGVVSSVLVIIGLRMDKRTLLLPWIVVMIADLLVECAHFIYLIVIQTLQFEPVTAMLFTIDFFIMCLNIYCLLCVISQYQEYKAGRGAAEEDSYTSTVHIQYSPPVATCLPPGKSILSPMMCPHTNCTLIPEETQINGALLGSTPIKSPPAFSRQNSLLLKKHVKFNPTEKAKVCCSGVIHPENVLTKEGTKPNGHIMQIEALPVHFPADVCHSPECLRAAAALQQSMDRRVDPCEDFYAYTCGNWADDHPRPETYTSYDWFSERQARILRNIRQYLQRNDSFDDPKPVMQARAMYRGCMNLTAMDSLGYDPLFKLLGEYFLPNYPTLLNLTQVDYESYDFDWIRSLAKVKQILGMDIMIGFDVFPDPKNRDSNRLVLGTPEQGSDLPFNDNILKHMSRAKHKVIVSEDEEDYVDDEVEDTQHMKAYKNFMIGAMKILVNNTDSKAEIEPSADNFQKAADIYIKMSKALMKMEKQAENASKTNNTEDRLNLQDTLYVSVHELQNMTDQHIFPKDPFPVWERYLNEVFEGIPEAQLDLSRDQILTSNADILYLRLLSDYLSQTPLVHIELFIWWTVVEELILHTTAEIRRLHYEYYKTMIVTEGYTPRSLYCTGAVNKLMGMAVSYAIADQNFLTDTKPKVKQMLNNIRKAFERLVRDTTWMDWKTKSSTLEKSQAMRSLIGFPEWIFDQGKLELLYDAINLSDTQHLDNMVQLIQLRNVKFLRRWRMKNVLSWDTHPTNVNAFHAFQDNAITIPIAILQYPFYHLGLEALNYGAIGTVLGHELTHGFDDSGRQFDKDGNLKQWWTNSTVREYVNRTACFVQQYNGYFIEEAEDYVSNFVVLFQNAL</sequence>
<dbReference type="InterPro" id="IPR042089">
    <property type="entry name" value="Peptidase_M13_dom_2"/>
</dbReference>
<feature type="transmembrane region" description="Helical" evidence="9">
    <location>
        <begin position="30"/>
        <end position="52"/>
    </location>
</feature>
<keyword evidence="6" id="KW-0378">Hydrolase</keyword>
<keyword evidence="5" id="KW-0479">Metal-binding</keyword>
<evidence type="ECO:0000256" key="7">
    <source>
        <dbReference type="ARBA" id="ARBA00022833"/>
    </source>
</evidence>
<dbReference type="Gene3D" id="3.40.390.10">
    <property type="entry name" value="Collagenase (Catalytic Domain)"/>
    <property type="match status" value="1"/>
</dbReference>
<dbReference type="Pfam" id="PF01431">
    <property type="entry name" value="Peptidase_M13"/>
    <property type="match status" value="1"/>
</dbReference>
<dbReference type="EMBL" id="CH477568">
    <property type="protein sequence ID" value="EAT38904.1"/>
    <property type="molecule type" value="Genomic_DNA"/>
</dbReference>
<evidence type="ECO:0000313" key="13">
    <source>
        <dbReference type="Proteomes" id="UP000682892"/>
    </source>
</evidence>
<keyword evidence="9" id="KW-0812">Transmembrane</keyword>
<name>Q16WF8_AEDAE</name>
<comment type="cofactor">
    <cofactor evidence="1">
        <name>Zn(2+)</name>
        <dbReference type="ChEBI" id="CHEBI:29105"/>
    </cofactor>
</comment>
<dbReference type="VEuPathDB" id="VectorBase:AAEL026826"/>
<dbReference type="Pfam" id="PF05649">
    <property type="entry name" value="Peptidase_M13_N"/>
    <property type="match status" value="1"/>
</dbReference>
<proteinExistence type="inferred from homology"/>
<comment type="similarity">
    <text evidence="3">Belongs to the peptidase M13 family.</text>
</comment>
<evidence type="ECO:0000256" key="2">
    <source>
        <dbReference type="ARBA" id="ARBA00004401"/>
    </source>
</evidence>
<evidence type="ECO:0000313" key="12">
    <source>
        <dbReference type="EMBL" id="EAT38904.1"/>
    </source>
</evidence>
<dbReference type="STRING" id="7159.Q16WF8"/>
<keyword evidence="4" id="KW-0645">Protease</keyword>
<dbReference type="InterPro" id="IPR024079">
    <property type="entry name" value="MetalloPept_cat_dom_sf"/>
</dbReference>
<dbReference type="InterPro" id="IPR008753">
    <property type="entry name" value="Peptidase_M13_N"/>
</dbReference>
<evidence type="ECO:0000256" key="8">
    <source>
        <dbReference type="ARBA" id="ARBA00023049"/>
    </source>
</evidence>
<evidence type="ECO:0000256" key="6">
    <source>
        <dbReference type="ARBA" id="ARBA00022801"/>
    </source>
</evidence>
<evidence type="ECO:0000259" key="10">
    <source>
        <dbReference type="Pfam" id="PF01431"/>
    </source>
</evidence>
<feature type="transmembrane region" description="Helical" evidence="9">
    <location>
        <begin position="64"/>
        <end position="87"/>
    </location>
</feature>
<evidence type="ECO:0000256" key="1">
    <source>
        <dbReference type="ARBA" id="ARBA00001947"/>
    </source>
</evidence>
<feature type="non-terminal residue" evidence="12">
    <location>
        <position position="1"/>
    </location>
</feature>
<dbReference type="Gene3D" id="1.10.1380.10">
    <property type="entry name" value="Neutral endopeptidase , domain2"/>
    <property type="match status" value="1"/>
</dbReference>
<dbReference type="GO" id="GO:0046872">
    <property type="term" value="F:metal ion binding"/>
    <property type="evidence" value="ECO:0007669"/>
    <property type="project" value="UniProtKB-KW"/>
</dbReference>
<dbReference type="eggNOG" id="KOG3624">
    <property type="taxonomic scope" value="Eukaryota"/>
</dbReference>
<evidence type="ECO:0000256" key="9">
    <source>
        <dbReference type="SAM" id="Phobius"/>
    </source>
</evidence>
<organism evidence="12 13">
    <name type="scientific">Aedes aegypti</name>
    <name type="common">Yellowfever mosquito</name>
    <name type="synonym">Culex aegypti</name>
    <dbReference type="NCBI Taxonomy" id="7159"/>
    <lineage>
        <taxon>Eukaryota</taxon>
        <taxon>Metazoa</taxon>
        <taxon>Ecdysozoa</taxon>
        <taxon>Arthropoda</taxon>
        <taxon>Hexapoda</taxon>
        <taxon>Insecta</taxon>
        <taxon>Pterygota</taxon>
        <taxon>Neoptera</taxon>
        <taxon>Endopterygota</taxon>
        <taxon>Diptera</taxon>
        <taxon>Nematocera</taxon>
        <taxon>Culicoidea</taxon>
        <taxon>Culicidae</taxon>
        <taxon>Culicinae</taxon>
        <taxon>Aedini</taxon>
        <taxon>Aedes</taxon>
        <taxon>Stegomyia</taxon>
    </lineage>
</organism>
<dbReference type="SUPFAM" id="SSF55486">
    <property type="entry name" value="Metalloproteases ('zincins'), catalytic domain"/>
    <property type="match status" value="1"/>
</dbReference>
<reference evidence="12" key="2">
    <citation type="journal article" date="2007" name="Science">
        <title>Genome sequence of Aedes aegypti, a major arbovirus vector.</title>
        <authorList>
            <person name="Nene V."/>
            <person name="Wortman J.R."/>
            <person name="Lawson D."/>
            <person name="Haas B."/>
            <person name="Kodira C."/>
            <person name="Tu Z.J."/>
            <person name="Loftus B."/>
            <person name="Xi Z."/>
            <person name="Megy K."/>
            <person name="Grabherr M."/>
            <person name="Ren Q."/>
            <person name="Zdobnov E.M."/>
            <person name="Lobo N.F."/>
            <person name="Campbell K.S."/>
            <person name="Brown S.E."/>
            <person name="Bonaldo M.F."/>
            <person name="Zhu J."/>
            <person name="Sinkins S.P."/>
            <person name="Hogenkamp D.G."/>
            <person name="Amedeo P."/>
            <person name="Arensburger P."/>
            <person name="Atkinson P.W."/>
            <person name="Bidwell S."/>
            <person name="Biedler J."/>
            <person name="Birney E."/>
            <person name="Bruggner R.V."/>
            <person name="Costas J."/>
            <person name="Coy M.R."/>
            <person name="Crabtree J."/>
            <person name="Crawford M."/>
            <person name="Debruyn B."/>
            <person name="Decaprio D."/>
            <person name="Eiglmeier K."/>
            <person name="Eisenstadt E."/>
            <person name="El-Dorry H."/>
            <person name="Gelbart W.M."/>
            <person name="Gomes S.L."/>
            <person name="Hammond M."/>
            <person name="Hannick L.I."/>
            <person name="Hogan J.R."/>
            <person name="Holmes M.H."/>
            <person name="Jaffe D."/>
            <person name="Johnston J.S."/>
            <person name="Kennedy R.C."/>
            <person name="Koo H."/>
            <person name="Kravitz S."/>
            <person name="Kriventseva E.V."/>
            <person name="Kulp D."/>
            <person name="Labutti K."/>
            <person name="Lee E."/>
            <person name="Li S."/>
            <person name="Lovin D.D."/>
            <person name="Mao C."/>
            <person name="Mauceli E."/>
            <person name="Menck C.F."/>
            <person name="Miller J.R."/>
            <person name="Montgomery P."/>
            <person name="Mori A."/>
            <person name="Nascimento A.L."/>
            <person name="Naveira H.F."/>
            <person name="Nusbaum C."/>
            <person name="O'leary S."/>
            <person name="Orvis J."/>
            <person name="Pertea M."/>
            <person name="Quesneville H."/>
            <person name="Reidenbach K.R."/>
            <person name="Rogers Y.H."/>
            <person name="Roth C.W."/>
            <person name="Schneider J.R."/>
            <person name="Schatz M."/>
            <person name="Shumway M."/>
            <person name="Stanke M."/>
            <person name="Stinson E.O."/>
            <person name="Tubio J.M."/>
            <person name="Vanzee J.P."/>
            <person name="Verjovski-Almeida S."/>
            <person name="Werner D."/>
            <person name="White O."/>
            <person name="Wyder S."/>
            <person name="Zeng Q."/>
            <person name="Zhao Q."/>
            <person name="Zhao Y."/>
            <person name="Hill C.A."/>
            <person name="Raikhel A.S."/>
            <person name="Soares M.B."/>
            <person name="Knudson D.L."/>
            <person name="Lee N.H."/>
            <person name="Galagan J."/>
            <person name="Salzberg S.L."/>
            <person name="Paulsen I.T."/>
            <person name="Dimopoulos G."/>
            <person name="Collins F.H."/>
            <person name="Birren B."/>
            <person name="Fraser-Liggett C.M."/>
            <person name="Severson D.W."/>
        </authorList>
    </citation>
    <scope>NUCLEOTIDE SEQUENCE [LARGE SCALE GENOMIC DNA]</scope>
    <source>
        <strain evidence="12">Liverpool</strain>
    </source>
</reference>
<reference evidence="12" key="3">
    <citation type="submission" date="2012-09" db="EMBL/GenBank/DDBJ databases">
        <authorList>
            <consortium name="VectorBase"/>
        </authorList>
    </citation>
    <scope>NUCLEOTIDE SEQUENCE</scope>
    <source>
        <strain evidence="12">Liverpool</strain>
    </source>
</reference>
<dbReference type="GO" id="GO:0016485">
    <property type="term" value="P:protein processing"/>
    <property type="evidence" value="ECO:0007669"/>
    <property type="project" value="TreeGrafter"/>
</dbReference>
<comment type="subcellular location">
    <subcellularLocation>
        <location evidence="2">Cell membrane</location>
        <topology evidence="2">Single-pass type II membrane protein</topology>
    </subcellularLocation>
</comment>
<keyword evidence="8" id="KW-0482">Metalloprotease</keyword>
<evidence type="ECO:0000256" key="4">
    <source>
        <dbReference type="ARBA" id="ARBA00022670"/>
    </source>
</evidence>
<dbReference type="GO" id="GO:0004222">
    <property type="term" value="F:metalloendopeptidase activity"/>
    <property type="evidence" value="ECO:0007669"/>
    <property type="project" value="InterPro"/>
</dbReference>
<evidence type="ECO:0000256" key="3">
    <source>
        <dbReference type="ARBA" id="ARBA00007357"/>
    </source>
</evidence>
<reference evidence="12" key="1">
    <citation type="submission" date="2005-10" db="EMBL/GenBank/DDBJ databases">
        <authorList>
            <person name="Loftus B.J."/>
            <person name="Nene V.M."/>
            <person name="Hannick L.I."/>
            <person name="Bidwell S."/>
            <person name="Haas B."/>
            <person name="Amedeo P."/>
            <person name="Orvis J."/>
            <person name="Wortman J.R."/>
            <person name="White O.R."/>
            <person name="Salzberg S."/>
            <person name="Shumway M."/>
            <person name="Koo H."/>
            <person name="Zhao Y."/>
            <person name="Holmes M."/>
            <person name="Miller J."/>
            <person name="Schatz M."/>
            <person name="Pop M."/>
            <person name="Pai G."/>
            <person name="Utterback T."/>
            <person name="Rogers Y.-H."/>
            <person name="Kravitz S."/>
            <person name="Fraser C.M."/>
        </authorList>
    </citation>
    <scope>NUCLEOTIDE SEQUENCE</scope>
    <source>
        <strain evidence="12">Liverpool</strain>
    </source>
</reference>
<keyword evidence="9" id="KW-0472">Membrane</keyword>
<accession>Q16WF8</accession>
<dbReference type="InterPro" id="IPR031720">
    <property type="entry name" value="DUF4728"/>
</dbReference>
<dbReference type="Pfam" id="PF15860">
    <property type="entry name" value="DUF4728"/>
    <property type="match status" value="1"/>
</dbReference>
<dbReference type="AlphaFoldDB" id="Q16WF8"/>
<dbReference type="CDD" id="cd08662">
    <property type="entry name" value="M13"/>
    <property type="match status" value="1"/>
</dbReference>
<dbReference type="InterPro" id="IPR018497">
    <property type="entry name" value="Peptidase_M13_C"/>
</dbReference>
<dbReference type="OMA" id="GNMVEWW"/>
<dbReference type="PANTHER" id="PTHR11733">
    <property type="entry name" value="ZINC METALLOPROTEASE FAMILY M13 NEPRILYSIN-RELATED"/>
    <property type="match status" value="1"/>
</dbReference>
<evidence type="ECO:0000259" key="11">
    <source>
        <dbReference type="Pfam" id="PF05649"/>
    </source>
</evidence>
<dbReference type="PRINTS" id="PR00786">
    <property type="entry name" value="NEPRILYSIN"/>
</dbReference>
<dbReference type="Proteomes" id="UP000682892">
    <property type="component" value="Unassembled WGS sequence"/>
</dbReference>
<dbReference type="InterPro" id="IPR000718">
    <property type="entry name" value="Peptidase_M13"/>
</dbReference>
<dbReference type="PROSITE" id="PS51885">
    <property type="entry name" value="NEPRILYSIN"/>
    <property type="match status" value="1"/>
</dbReference>
<dbReference type="VEuPathDB" id="VectorBase:AAEL026074"/>
<keyword evidence="7" id="KW-0862">Zinc</keyword>
<dbReference type="PhylomeDB" id="Q16WF8"/>
<protein>
    <submittedName>
        <fullName evidence="12">AAEL009233-PA</fullName>
    </submittedName>
</protein>
<feature type="domain" description="Peptidase M13 N-terminal" evidence="11">
    <location>
        <begin position="242"/>
        <end position="691"/>
    </location>
</feature>
<keyword evidence="9" id="KW-1133">Transmembrane helix</keyword>
<dbReference type="HOGENOM" id="CLU_006187_4_3_1"/>
<feature type="domain" description="Peptidase M13 C-terminal" evidence="10">
    <location>
        <begin position="749"/>
        <end position="840"/>
    </location>
</feature>
<gene>
    <name evidence="12" type="ORF">AaeL_AAEL009233</name>
</gene>
<evidence type="ECO:0000256" key="5">
    <source>
        <dbReference type="ARBA" id="ARBA00022723"/>
    </source>
</evidence>
<dbReference type="PANTHER" id="PTHR11733:SF133">
    <property type="entry name" value="PHOSPHATE-REGULATING NEUTRAL ENDOPEPTIDASE PHEX"/>
    <property type="match status" value="1"/>
</dbReference>
<dbReference type="GO" id="GO:0005886">
    <property type="term" value="C:plasma membrane"/>
    <property type="evidence" value="ECO:0007669"/>
    <property type="project" value="UniProtKB-SubCell"/>
</dbReference>
<dbReference type="PaxDb" id="7159-AAEL009233-PA"/>